<keyword evidence="4 6" id="KW-1133">Transmembrane helix</keyword>
<dbReference type="OrthoDB" id="182417at2"/>
<organism evidence="8 9">
    <name type="scientific">Anaerobacillus arseniciselenatis</name>
    <dbReference type="NCBI Taxonomy" id="85682"/>
    <lineage>
        <taxon>Bacteria</taxon>
        <taxon>Bacillati</taxon>
        <taxon>Bacillota</taxon>
        <taxon>Bacilli</taxon>
        <taxon>Bacillales</taxon>
        <taxon>Bacillaceae</taxon>
        <taxon>Anaerobacillus</taxon>
    </lineage>
</organism>
<evidence type="ECO:0000259" key="7">
    <source>
        <dbReference type="PROSITE" id="PS50850"/>
    </source>
</evidence>
<dbReference type="InterPro" id="IPR036259">
    <property type="entry name" value="MFS_trans_sf"/>
</dbReference>
<evidence type="ECO:0000256" key="2">
    <source>
        <dbReference type="ARBA" id="ARBA00022448"/>
    </source>
</evidence>
<dbReference type="AlphaFoldDB" id="A0A1S2LKG5"/>
<feature type="transmembrane region" description="Helical" evidence="6">
    <location>
        <begin position="246"/>
        <end position="273"/>
    </location>
</feature>
<keyword evidence="2" id="KW-0813">Transport</keyword>
<comment type="subcellular location">
    <subcellularLocation>
        <location evidence="1">Cell membrane</location>
        <topology evidence="1">Multi-pass membrane protein</topology>
    </subcellularLocation>
</comment>
<dbReference type="GO" id="GO:0005886">
    <property type="term" value="C:plasma membrane"/>
    <property type="evidence" value="ECO:0007669"/>
    <property type="project" value="UniProtKB-SubCell"/>
</dbReference>
<accession>A0A1S2LKG5</accession>
<feature type="transmembrane region" description="Helical" evidence="6">
    <location>
        <begin position="55"/>
        <end position="78"/>
    </location>
</feature>
<gene>
    <name evidence="8" type="ORF">BKP35_09985</name>
</gene>
<evidence type="ECO:0000256" key="5">
    <source>
        <dbReference type="ARBA" id="ARBA00023136"/>
    </source>
</evidence>
<feature type="transmembrane region" description="Helical" evidence="6">
    <location>
        <begin position="16"/>
        <end position="35"/>
    </location>
</feature>
<feature type="transmembrane region" description="Helical" evidence="6">
    <location>
        <begin position="149"/>
        <end position="172"/>
    </location>
</feature>
<feature type="transmembrane region" description="Helical" evidence="6">
    <location>
        <begin position="337"/>
        <end position="363"/>
    </location>
</feature>
<evidence type="ECO:0000256" key="4">
    <source>
        <dbReference type="ARBA" id="ARBA00022989"/>
    </source>
</evidence>
<dbReference type="RefSeq" id="WP_071313193.1">
    <property type="nucleotide sequence ID" value="NZ_MLQQ01000018.1"/>
</dbReference>
<dbReference type="PANTHER" id="PTHR11360">
    <property type="entry name" value="MONOCARBOXYLATE TRANSPORTER"/>
    <property type="match status" value="1"/>
</dbReference>
<feature type="transmembrane region" description="Helical" evidence="6">
    <location>
        <begin position="285"/>
        <end position="306"/>
    </location>
</feature>
<feature type="transmembrane region" description="Helical" evidence="6">
    <location>
        <begin position="313"/>
        <end position="331"/>
    </location>
</feature>
<dbReference type="InterPro" id="IPR050327">
    <property type="entry name" value="Proton-linked_MCT"/>
</dbReference>
<evidence type="ECO:0000313" key="9">
    <source>
        <dbReference type="Proteomes" id="UP000180098"/>
    </source>
</evidence>
<dbReference type="Pfam" id="PF07690">
    <property type="entry name" value="MFS_1"/>
    <property type="match status" value="1"/>
</dbReference>
<feature type="transmembrane region" description="Helical" evidence="6">
    <location>
        <begin position="403"/>
        <end position="421"/>
    </location>
</feature>
<dbReference type="Proteomes" id="UP000180098">
    <property type="component" value="Unassembled WGS sequence"/>
</dbReference>
<evidence type="ECO:0000256" key="1">
    <source>
        <dbReference type="ARBA" id="ARBA00004651"/>
    </source>
</evidence>
<keyword evidence="5 6" id="KW-0472">Membrane</keyword>
<evidence type="ECO:0000313" key="8">
    <source>
        <dbReference type="EMBL" id="OIJ12886.1"/>
    </source>
</evidence>
<keyword evidence="9" id="KW-1185">Reference proteome</keyword>
<dbReference type="EMBL" id="MLQQ01000018">
    <property type="protein sequence ID" value="OIJ12886.1"/>
    <property type="molecule type" value="Genomic_DNA"/>
</dbReference>
<dbReference type="PANTHER" id="PTHR11360:SF308">
    <property type="entry name" value="BLL3089 PROTEIN"/>
    <property type="match status" value="1"/>
</dbReference>
<dbReference type="InterPro" id="IPR011701">
    <property type="entry name" value="MFS"/>
</dbReference>
<dbReference type="Gene3D" id="1.20.1250.20">
    <property type="entry name" value="MFS general substrate transporter like domains"/>
    <property type="match status" value="2"/>
</dbReference>
<name>A0A1S2LKG5_9BACI</name>
<sequence>MGLVDKKSDRVIERTPFYYGWVIVFMGALGVFLSGPGQTYSVSIFIDAYIEEFGWSRSLISSLYSGATLLSGFLMILMGKLIDVRGQRSMSIFAGAMLGIACLFNSFILGPLMLFIGFFLIRVFGQGLMEMVPNTLIPRWFVKKRGKAIAFMEVGGFLSSAALPPLNVWLIASLGWSGAWQVWAGVLILFYVPLVFFFIKNSPENYGLQPDGYVLEQPKVQKKKVTEPKVGISEKSWTLNEAIKTLSFWGVLFCIAVPAMVNTGMTFHIVSILGEQGVTRAEASFVLSMMALVAFPLSFLAGVILDRMSLHKVFAITFVVEAAAIVVLLVGDSYTAALIFGLLRGVAAGFGTICLALIIPNFFGTAHLGSLKGVGVTSTVVASALGPLPFGVAYDWFGGYTEILLVMLVFPLLATVVAWMNKGPKLS</sequence>
<dbReference type="PROSITE" id="PS50850">
    <property type="entry name" value="MFS"/>
    <property type="match status" value="1"/>
</dbReference>
<dbReference type="SUPFAM" id="SSF103473">
    <property type="entry name" value="MFS general substrate transporter"/>
    <property type="match status" value="1"/>
</dbReference>
<protein>
    <submittedName>
        <fullName evidence="8">MFS transporter</fullName>
    </submittedName>
</protein>
<keyword evidence="3 6" id="KW-0812">Transmembrane</keyword>
<proteinExistence type="predicted"/>
<feature type="domain" description="Major facilitator superfamily (MFS) profile" evidence="7">
    <location>
        <begin position="23"/>
        <end position="426"/>
    </location>
</feature>
<dbReference type="GO" id="GO:0022857">
    <property type="term" value="F:transmembrane transporter activity"/>
    <property type="evidence" value="ECO:0007669"/>
    <property type="project" value="InterPro"/>
</dbReference>
<evidence type="ECO:0000256" key="3">
    <source>
        <dbReference type="ARBA" id="ARBA00022692"/>
    </source>
</evidence>
<evidence type="ECO:0000256" key="6">
    <source>
        <dbReference type="SAM" id="Phobius"/>
    </source>
</evidence>
<comment type="caution">
    <text evidence="8">The sequence shown here is derived from an EMBL/GenBank/DDBJ whole genome shotgun (WGS) entry which is preliminary data.</text>
</comment>
<reference evidence="8 9" key="1">
    <citation type="submission" date="2016-10" db="EMBL/GenBank/DDBJ databases">
        <title>Draft genome sequences of four alkaliphilic bacteria belonging to the Anaerobacillus genus.</title>
        <authorList>
            <person name="Bassil N.M."/>
            <person name="Lloyd J.R."/>
        </authorList>
    </citation>
    <scope>NUCLEOTIDE SEQUENCE [LARGE SCALE GENOMIC DNA]</scope>
    <source>
        <strain evidence="8 9">DSM 15340</strain>
    </source>
</reference>
<feature type="transmembrane region" description="Helical" evidence="6">
    <location>
        <begin position="178"/>
        <end position="199"/>
    </location>
</feature>
<dbReference type="InterPro" id="IPR020846">
    <property type="entry name" value="MFS_dom"/>
</dbReference>